<accession>A0A0W8G393</accession>
<dbReference type="AlphaFoldDB" id="A0A0W8G393"/>
<dbReference type="InterPro" id="IPR010177">
    <property type="entry name" value="Paired_CXXCH_1"/>
</dbReference>
<name>A0A0W8G393_9ZZZZ</name>
<feature type="region of interest" description="Disordered" evidence="1">
    <location>
        <begin position="152"/>
        <end position="195"/>
    </location>
</feature>
<protein>
    <submittedName>
        <fullName evidence="3">Nhl domain/cytochrome c family protein</fullName>
    </submittedName>
</protein>
<feature type="domain" description="Doubled CXXCH motif" evidence="2">
    <location>
        <begin position="28"/>
        <end position="77"/>
    </location>
</feature>
<comment type="caution">
    <text evidence="3">The sequence shown here is derived from an EMBL/GenBank/DDBJ whole genome shotgun (WGS) entry which is preliminary data.</text>
</comment>
<dbReference type="Gene3D" id="1.10.1130.10">
    <property type="entry name" value="Flavocytochrome C3, Chain A"/>
    <property type="match status" value="1"/>
</dbReference>
<evidence type="ECO:0000259" key="2">
    <source>
        <dbReference type="Pfam" id="PF09699"/>
    </source>
</evidence>
<feature type="compositionally biased region" description="Low complexity" evidence="1">
    <location>
        <begin position="166"/>
        <end position="195"/>
    </location>
</feature>
<dbReference type="SUPFAM" id="SSF48695">
    <property type="entry name" value="Multiheme cytochromes"/>
    <property type="match status" value="1"/>
</dbReference>
<evidence type="ECO:0000313" key="3">
    <source>
        <dbReference type="EMBL" id="KUG27610.1"/>
    </source>
</evidence>
<evidence type="ECO:0000256" key="1">
    <source>
        <dbReference type="SAM" id="MobiDB-lite"/>
    </source>
</evidence>
<dbReference type="InterPro" id="IPR036280">
    <property type="entry name" value="Multihaem_cyt_sf"/>
</dbReference>
<dbReference type="EMBL" id="LNQE01000310">
    <property type="protein sequence ID" value="KUG27610.1"/>
    <property type="molecule type" value="Genomic_DNA"/>
</dbReference>
<organism evidence="3">
    <name type="scientific">hydrocarbon metagenome</name>
    <dbReference type="NCBI Taxonomy" id="938273"/>
    <lineage>
        <taxon>unclassified sequences</taxon>
        <taxon>metagenomes</taxon>
        <taxon>ecological metagenomes</taxon>
    </lineage>
</organism>
<proteinExistence type="predicted"/>
<dbReference type="Pfam" id="PF09699">
    <property type="entry name" value="Paired_CXXCH_1"/>
    <property type="match status" value="2"/>
</dbReference>
<reference evidence="3" key="1">
    <citation type="journal article" date="2015" name="Proc. Natl. Acad. Sci. U.S.A.">
        <title>Networks of energetic and metabolic interactions define dynamics in microbial communities.</title>
        <authorList>
            <person name="Embree M."/>
            <person name="Liu J.K."/>
            <person name="Al-Bassam M.M."/>
            <person name="Zengler K."/>
        </authorList>
    </citation>
    <scope>NUCLEOTIDE SEQUENCE</scope>
</reference>
<sequence>MKRMAAAIFVCGAIFCSGTALAVGHDVDCKDCHSVHASKGAFIFSVAPLAEQSTAFGGKLDPAQVDALCLGCHNDKSGITPIMLKNSHPTGVTPKKLKVPEGVLRNGMLTCVGCHDPHPANQNYKYLTINTNNGKDLGVFCAACHPAQSDPSILAKAGKAPGKSETPAAPAAAAAAPGGTAGTPPAKPATPAKTN</sequence>
<feature type="domain" description="Doubled CXXCH motif" evidence="2">
    <location>
        <begin position="107"/>
        <end position="148"/>
    </location>
</feature>
<gene>
    <name evidence="3" type="ORF">ASZ90_002550</name>
</gene>